<name>A0ACD4NTN0_9HYPH</name>
<evidence type="ECO:0000313" key="1">
    <source>
        <dbReference type="EMBL" id="WAJ29967.1"/>
    </source>
</evidence>
<keyword evidence="2" id="KW-1185">Reference proteome</keyword>
<protein>
    <submittedName>
        <fullName evidence="1">Deoxyribose-phosphate aldolase</fullName>
        <ecNumber evidence="1">4.1.2.4</ecNumber>
    </submittedName>
</protein>
<organism evidence="1 2">
    <name type="scientific">Antarcticirhabdus aurantiaca</name>
    <dbReference type="NCBI Taxonomy" id="2606717"/>
    <lineage>
        <taxon>Bacteria</taxon>
        <taxon>Pseudomonadati</taxon>
        <taxon>Pseudomonadota</taxon>
        <taxon>Alphaproteobacteria</taxon>
        <taxon>Hyphomicrobiales</taxon>
        <taxon>Aurantimonadaceae</taxon>
        <taxon>Antarcticirhabdus</taxon>
    </lineage>
</organism>
<keyword evidence="1" id="KW-0456">Lyase</keyword>
<dbReference type="EMBL" id="CP113520">
    <property type="protein sequence ID" value="WAJ29967.1"/>
    <property type="molecule type" value="Genomic_DNA"/>
</dbReference>
<dbReference type="Proteomes" id="UP001163223">
    <property type="component" value="Chromosome"/>
</dbReference>
<dbReference type="EC" id="4.1.2.4" evidence="1"/>
<reference evidence="1" key="1">
    <citation type="submission" date="2022-11" db="EMBL/GenBank/DDBJ databases">
        <title>beta-Carotene-producing bacterium, Jeongeuplla avenae sp. nov., alleviates the salt stress of Arabidopsis seedlings.</title>
        <authorList>
            <person name="Jiang L."/>
            <person name="Lee J."/>
        </authorList>
    </citation>
    <scope>NUCLEOTIDE SEQUENCE</scope>
    <source>
        <strain evidence="1">DY_R2A_6</strain>
    </source>
</reference>
<accession>A0ACD4NTN0</accession>
<proteinExistence type="predicted"/>
<evidence type="ECO:0000313" key="2">
    <source>
        <dbReference type="Proteomes" id="UP001163223"/>
    </source>
</evidence>
<sequence>MMEPVHDAAAEARLLISCLDLTNLNDTCAEADVDRLIERAETPDGPVAAICIWPRFVAHARPRLPLGIRLATVVNFPHGGEDVEATCREAEQAAADGADEIDLVVSYPTFLRHEGGGPDFVRLQVQRVKEAAGGRTLKAILETGEMRDPALIAAAGEAALAGGADFLKTSTGKTATSATLDTARILLETVRRTGWAAGVKPSGGIKSFEDAAAYHRLANEVMGPDWAGPETFRLGASGVLDDLLAVAGAGPRELPTAGY</sequence>
<gene>
    <name evidence="1" type="primary">deoC</name>
    <name evidence="1" type="ORF">OXU80_07085</name>
</gene>